<proteinExistence type="predicted"/>
<keyword evidence="1" id="KW-0812">Transmembrane</keyword>
<keyword evidence="1" id="KW-1133">Transmembrane helix</keyword>
<evidence type="ECO:0000313" key="2">
    <source>
        <dbReference type="EMBL" id="TWT76076.1"/>
    </source>
</evidence>
<dbReference type="RefSeq" id="WP_146588014.1">
    <property type="nucleotide sequence ID" value="NZ_SJPO01000006.1"/>
</dbReference>
<protein>
    <submittedName>
        <fullName evidence="2">Uncharacterized protein</fullName>
    </submittedName>
</protein>
<sequence length="82" mass="8793">MASGRPCEQCGRRCGPDKCRTVEFSQKSGPAGRAGEPTETKTRLVCLECAAQRDSTEKSIVQAVLFVLGGLVVLRLLVAWLG</sequence>
<accession>A0A5C5YMI6</accession>
<dbReference type="Proteomes" id="UP000318478">
    <property type="component" value="Unassembled WGS sequence"/>
</dbReference>
<feature type="transmembrane region" description="Helical" evidence="1">
    <location>
        <begin position="60"/>
        <end position="81"/>
    </location>
</feature>
<reference evidence="2 3" key="1">
    <citation type="submission" date="2019-02" db="EMBL/GenBank/DDBJ databases">
        <title>Deep-cultivation of Planctomycetes and their phenomic and genomic characterization uncovers novel biology.</title>
        <authorList>
            <person name="Wiegand S."/>
            <person name="Jogler M."/>
            <person name="Boedeker C."/>
            <person name="Pinto D."/>
            <person name="Vollmers J."/>
            <person name="Rivas-Marin E."/>
            <person name="Kohn T."/>
            <person name="Peeters S.H."/>
            <person name="Heuer A."/>
            <person name="Rast P."/>
            <person name="Oberbeckmann S."/>
            <person name="Bunk B."/>
            <person name="Jeske O."/>
            <person name="Meyerdierks A."/>
            <person name="Storesund J.E."/>
            <person name="Kallscheuer N."/>
            <person name="Luecker S."/>
            <person name="Lage O.M."/>
            <person name="Pohl T."/>
            <person name="Merkel B.J."/>
            <person name="Hornburger P."/>
            <person name="Mueller R.-W."/>
            <person name="Bruemmer F."/>
            <person name="Labrenz M."/>
            <person name="Spormann A.M."/>
            <person name="Op Den Camp H."/>
            <person name="Overmann J."/>
            <person name="Amann R."/>
            <person name="Jetten M.S.M."/>
            <person name="Mascher T."/>
            <person name="Medema M.H."/>
            <person name="Devos D.P."/>
            <person name="Kaster A.-K."/>
            <person name="Ovreas L."/>
            <person name="Rohde M."/>
            <person name="Galperin M.Y."/>
            <person name="Jogler C."/>
        </authorList>
    </citation>
    <scope>NUCLEOTIDE SEQUENCE [LARGE SCALE GENOMIC DNA]</scope>
    <source>
        <strain evidence="2 3">Pla123a</strain>
    </source>
</reference>
<evidence type="ECO:0000313" key="3">
    <source>
        <dbReference type="Proteomes" id="UP000318478"/>
    </source>
</evidence>
<dbReference type="EMBL" id="SJPO01000006">
    <property type="protein sequence ID" value="TWT76076.1"/>
    <property type="molecule type" value="Genomic_DNA"/>
</dbReference>
<evidence type="ECO:0000256" key="1">
    <source>
        <dbReference type="SAM" id="Phobius"/>
    </source>
</evidence>
<comment type="caution">
    <text evidence="2">The sequence shown here is derived from an EMBL/GenBank/DDBJ whole genome shotgun (WGS) entry which is preliminary data.</text>
</comment>
<keyword evidence="1" id="KW-0472">Membrane</keyword>
<keyword evidence="3" id="KW-1185">Reference proteome</keyword>
<dbReference type="AlphaFoldDB" id="A0A5C5YMI6"/>
<organism evidence="2 3">
    <name type="scientific">Posidoniimonas polymericola</name>
    <dbReference type="NCBI Taxonomy" id="2528002"/>
    <lineage>
        <taxon>Bacteria</taxon>
        <taxon>Pseudomonadati</taxon>
        <taxon>Planctomycetota</taxon>
        <taxon>Planctomycetia</taxon>
        <taxon>Pirellulales</taxon>
        <taxon>Lacipirellulaceae</taxon>
        <taxon>Posidoniimonas</taxon>
    </lineage>
</organism>
<name>A0A5C5YMI6_9BACT</name>
<gene>
    <name evidence="2" type="ORF">Pla123a_28630</name>
</gene>